<evidence type="ECO:0000256" key="1">
    <source>
        <dbReference type="SAM" id="SignalP"/>
    </source>
</evidence>
<reference evidence="2 3" key="2">
    <citation type="journal article" date="2016" name="Int. J. Syst. Evol. Microbiol.">
        <title>Paenibacillus bovis sp. nov., isolated from raw yak (Bos grunniens) milk.</title>
        <authorList>
            <person name="Gao C."/>
            <person name="Han J."/>
            <person name="Liu Z."/>
            <person name="Xu X."/>
            <person name="Hang F."/>
            <person name="Wu Z."/>
        </authorList>
    </citation>
    <scope>NUCLEOTIDE SEQUENCE [LARGE SCALE GENOMIC DNA]</scope>
    <source>
        <strain evidence="2 3">BD3526</strain>
    </source>
</reference>
<evidence type="ECO:0000313" key="3">
    <source>
        <dbReference type="Proteomes" id="UP000078148"/>
    </source>
</evidence>
<dbReference type="KEGG" id="pbv:AR543_17965"/>
<proteinExistence type="predicted"/>
<dbReference type="AlphaFoldDB" id="A0A172ZJD6"/>
<gene>
    <name evidence="2" type="ORF">AR543_17965</name>
</gene>
<keyword evidence="3" id="KW-1185">Reference proteome</keyword>
<accession>A0A172ZJD6</accession>
<dbReference type="Proteomes" id="UP000078148">
    <property type="component" value="Chromosome"/>
</dbReference>
<evidence type="ECO:0008006" key="4">
    <source>
        <dbReference type="Google" id="ProtNLM"/>
    </source>
</evidence>
<reference evidence="3" key="1">
    <citation type="submission" date="2015-10" db="EMBL/GenBank/DDBJ databases">
        <title>Genome of Paenibacillus bovis sp. nov.</title>
        <authorList>
            <person name="Wu Z."/>
            <person name="Gao C."/>
            <person name="Liu Z."/>
            <person name="Zheng H."/>
        </authorList>
    </citation>
    <scope>NUCLEOTIDE SEQUENCE [LARGE SCALE GENOMIC DNA]</scope>
    <source>
        <strain evidence="3">BD3526</strain>
    </source>
</reference>
<organism evidence="2 3">
    <name type="scientific">Paenibacillus bovis</name>
    <dbReference type="NCBI Taxonomy" id="1616788"/>
    <lineage>
        <taxon>Bacteria</taxon>
        <taxon>Bacillati</taxon>
        <taxon>Bacillota</taxon>
        <taxon>Bacilli</taxon>
        <taxon>Bacillales</taxon>
        <taxon>Paenibacillaceae</taxon>
        <taxon>Paenibacillus</taxon>
    </lineage>
</organism>
<feature type="chain" id="PRO_5038794561" description="SbsC C-terminal domain-containing protein" evidence="1">
    <location>
        <begin position="28"/>
        <end position="368"/>
    </location>
</feature>
<protein>
    <recommendedName>
        <fullName evidence="4">SbsC C-terminal domain-containing protein</fullName>
    </recommendedName>
</protein>
<dbReference type="STRING" id="1616788.AR543_17965"/>
<evidence type="ECO:0000313" key="2">
    <source>
        <dbReference type="EMBL" id="ANF97708.1"/>
    </source>
</evidence>
<name>A0A172ZJD6_9BACL</name>
<keyword evidence="1" id="KW-0732">Signal</keyword>
<sequence>MKPVYTFCVVCFSFFTAIFVPFSVISAAAPSIESAEQLDPQTRQLLEDSLSVTELDHEITRIHQEEQAVRTRYEQLEQQSITSQQQFNDAKIQSDKVLIAYYTGEREQLRNAFWAAGSISGVIAFYEYYKMILDHDQQVMADYRTRYDQIRSIRSDLLRTSTELNTIGSRLTEQRQRVASLQTRIHTGLASSSEPDTARQLIAEMNAYWENIGLYEVKNYFQALAQSMQQFPDFLQAQPGAIRTNGRQYTIVIEQQQLNDFLHQTAGLPDSLQFNFEQNRLVVHGEEGQLALEIIGHYEIENNQQNAMRFRVDQLVFNGFRLPDTTCQMLENEFDLSFYPEQIIPYLRATSVGIVPQSMTVQLELSLH</sequence>
<dbReference type="EMBL" id="CP013023">
    <property type="protein sequence ID" value="ANF97708.1"/>
    <property type="molecule type" value="Genomic_DNA"/>
</dbReference>
<dbReference type="OrthoDB" id="2657928at2"/>
<dbReference type="RefSeq" id="WP_060535804.1">
    <property type="nucleotide sequence ID" value="NZ_CP013023.1"/>
</dbReference>
<feature type="signal peptide" evidence="1">
    <location>
        <begin position="1"/>
        <end position="27"/>
    </location>
</feature>